<evidence type="ECO:0000256" key="2">
    <source>
        <dbReference type="ARBA" id="ARBA00008574"/>
    </source>
</evidence>
<evidence type="ECO:0000256" key="6">
    <source>
        <dbReference type="ARBA" id="ARBA00023136"/>
    </source>
</evidence>
<evidence type="ECO:0000313" key="10">
    <source>
        <dbReference type="Proteomes" id="UP000504607"/>
    </source>
</evidence>
<organism evidence="10 11">
    <name type="scientific">Elaeis guineensis var. tenera</name>
    <name type="common">Oil palm</name>
    <dbReference type="NCBI Taxonomy" id="51953"/>
    <lineage>
        <taxon>Eukaryota</taxon>
        <taxon>Viridiplantae</taxon>
        <taxon>Streptophyta</taxon>
        <taxon>Embryophyta</taxon>
        <taxon>Tracheophyta</taxon>
        <taxon>Spermatophyta</taxon>
        <taxon>Magnoliopsida</taxon>
        <taxon>Liliopsida</taxon>
        <taxon>Arecaceae</taxon>
        <taxon>Arecoideae</taxon>
        <taxon>Cocoseae</taxon>
        <taxon>Elaeidinae</taxon>
        <taxon>Elaeis</taxon>
    </lineage>
</organism>
<dbReference type="InterPro" id="IPR001594">
    <property type="entry name" value="Palmitoyltrfase_DHHC"/>
</dbReference>
<dbReference type="EC" id="2.3.1.225" evidence="8"/>
<dbReference type="InterPro" id="IPR039859">
    <property type="entry name" value="PFA4/ZDH16/20/ERF2-like"/>
</dbReference>
<proteinExistence type="inferred from homology"/>
<dbReference type="AlphaFoldDB" id="A0A6I9S1D4"/>
<comment type="subcellular location">
    <subcellularLocation>
        <location evidence="1">Membrane</location>
        <topology evidence="1">Multi-pass membrane protein</topology>
    </subcellularLocation>
</comment>
<accession>A0A6I9S1D4</accession>
<dbReference type="RefSeq" id="XP_073102392.1">
    <property type="nucleotide sequence ID" value="XM_073246291.1"/>
</dbReference>
<gene>
    <name evidence="11" type="primary">LOC105055412</name>
</gene>
<evidence type="ECO:0000313" key="11">
    <source>
        <dbReference type="RefSeq" id="XP_010935515.1"/>
    </source>
</evidence>
<feature type="transmembrane region" description="Helical" evidence="8">
    <location>
        <begin position="73"/>
        <end position="94"/>
    </location>
</feature>
<feature type="transmembrane region" description="Helical" evidence="8">
    <location>
        <begin position="267"/>
        <end position="287"/>
    </location>
</feature>
<feature type="transmembrane region" description="Helical" evidence="8">
    <location>
        <begin position="100"/>
        <end position="128"/>
    </location>
</feature>
<name>A0A6I9S1D4_ELAGV</name>
<evidence type="ECO:0000256" key="3">
    <source>
        <dbReference type="ARBA" id="ARBA00022679"/>
    </source>
</evidence>
<dbReference type="Proteomes" id="UP000504607">
    <property type="component" value="Chromosome 12"/>
</dbReference>
<dbReference type="Pfam" id="PF01529">
    <property type="entry name" value="DHHC"/>
    <property type="match status" value="1"/>
</dbReference>
<comment type="similarity">
    <text evidence="2 8">Belongs to the DHHC palmitoyltransferase family.</text>
</comment>
<dbReference type="GO" id="GO:0019706">
    <property type="term" value="F:protein-cysteine S-palmitoyltransferase activity"/>
    <property type="evidence" value="ECO:0007669"/>
    <property type="project" value="UniProtKB-EC"/>
</dbReference>
<keyword evidence="3 8" id="KW-0808">Transferase</keyword>
<dbReference type="InParanoid" id="A0A6I9S1D4"/>
<dbReference type="GO" id="GO:0016020">
    <property type="term" value="C:membrane"/>
    <property type="evidence" value="ECO:0007669"/>
    <property type="project" value="UniProtKB-SubCell"/>
</dbReference>
<evidence type="ECO:0000256" key="7">
    <source>
        <dbReference type="ARBA" id="ARBA00023315"/>
    </source>
</evidence>
<reference evidence="11" key="1">
    <citation type="submission" date="2025-08" db="UniProtKB">
        <authorList>
            <consortium name="RefSeq"/>
        </authorList>
    </citation>
    <scope>IDENTIFICATION</scope>
</reference>
<comment type="catalytic activity">
    <reaction evidence="8">
        <text>L-cysteinyl-[protein] + hexadecanoyl-CoA = S-hexadecanoyl-L-cysteinyl-[protein] + CoA</text>
        <dbReference type="Rhea" id="RHEA:36683"/>
        <dbReference type="Rhea" id="RHEA-COMP:10131"/>
        <dbReference type="Rhea" id="RHEA-COMP:11032"/>
        <dbReference type="ChEBI" id="CHEBI:29950"/>
        <dbReference type="ChEBI" id="CHEBI:57287"/>
        <dbReference type="ChEBI" id="CHEBI:57379"/>
        <dbReference type="ChEBI" id="CHEBI:74151"/>
        <dbReference type="EC" id="2.3.1.225"/>
    </reaction>
</comment>
<dbReference type="PANTHER" id="PTHR12246">
    <property type="entry name" value="PALMITOYLTRANSFERASE ZDHHC16"/>
    <property type="match status" value="1"/>
</dbReference>
<feature type="transmembrane region" description="Helical" evidence="8">
    <location>
        <begin position="198"/>
        <end position="220"/>
    </location>
</feature>
<sequence length="350" mass="38928">MDDEQTVKEGHCTASISEDHETTCWGCGLHLLLETDSTIFKCGWCGAITHENKALRKPDSICFSRWRLVRDRFFVTVLLIFVLFVICAGVWAVYPVVFSVSYFCGIFHSTITAILSVSTIFSFCLAAFRSAGSPPNILWGSFHVVAKGDLENYTFCVYCAKPKPPGAHHCRSCRMCVLDMDHHCPFIGNCVGAANHRFFIAFLISAIISCTYVVLMTSFAGSHTWPPLEFRTLGSTGFHDVSGARFAKEIIAALASSALRLSARGFVLIYLAFACLSVEIGLSALLWQQLYYIYEGRTYINRINSLNAWRGEKGLQNLLRFFGCPYSVFRVLLHPASAGKLQDTSSSKLL</sequence>
<dbReference type="OrthoDB" id="9909019at2759"/>
<evidence type="ECO:0000256" key="8">
    <source>
        <dbReference type="RuleBase" id="RU079119"/>
    </source>
</evidence>
<dbReference type="PROSITE" id="PS50216">
    <property type="entry name" value="DHHC"/>
    <property type="match status" value="1"/>
</dbReference>
<dbReference type="FunCoup" id="A0A6I9S1D4">
    <property type="interactions" value="643"/>
</dbReference>
<keyword evidence="5 8" id="KW-1133">Transmembrane helix</keyword>
<keyword evidence="6 8" id="KW-0472">Membrane</keyword>
<evidence type="ECO:0000256" key="5">
    <source>
        <dbReference type="ARBA" id="ARBA00022989"/>
    </source>
</evidence>
<evidence type="ECO:0000256" key="4">
    <source>
        <dbReference type="ARBA" id="ARBA00022692"/>
    </source>
</evidence>
<protein>
    <recommendedName>
        <fullName evidence="8">S-acyltransferase</fullName>
        <ecNumber evidence="8">2.3.1.225</ecNumber>
    </recommendedName>
    <alternativeName>
        <fullName evidence="8">Palmitoyltransferase</fullName>
    </alternativeName>
</protein>
<keyword evidence="10" id="KW-1185">Reference proteome</keyword>
<dbReference type="GeneID" id="105055412"/>
<evidence type="ECO:0000259" key="9">
    <source>
        <dbReference type="Pfam" id="PF01529"/>
    </source>
</evidence>
<evidence type="ECO:0000256" key="1">
    <source>
        <dbReference type="ARBA" id="ARBA00004141"/>
    </source>
</evidence>
<feature type="domain" description="Palmitoyltransferase DHHC" evidence="9">
    <location>
        <begin position="152"/>
        <end position="304"/>
    </location>
</feature>
<keyword evidence="7 8" id="KW-0012">Acyltransferase</keyword>
<comment type="domain">
    <text evidence="8">The DHHC domain is required for palmitoyltransferase activity.</text>
</comment>
<keyword evidence="4 8" id="KW-0812">Transmembrane</keyword>
<dbReference type="RefSeq" id="XP_010935515.1">
    <property type="nucleotide sequence ID" value="XM_010937213.3"/>
</dbReference>